<dbReference type="STRING" id="400682.A0A1X7UHM8"/>
<accession>A0A1X7UHM8</accession>
<dbReference type="eggNOG" id="KOG0712">
    <property type="taxonomic scope" value="Eukaryota"/>
</dbReference>
<dbReference type="InterPro" id="IPR001305">
    <property type="entry name" value="HSP_DnaJ_Cys-rich_dom"/>
</dbReference>
<feature type="zinc finger region" description="CR-type" evidence="5">
    <location>
        <begin position="126"/>
        <end position="210"/>
    </location>
</feature>
<proteinExistence type="inferred from homology"/>
<keyword evidence="2" id="KW-0677">Repeat</keyword>
<dbReference type="Pfam" id="PF01556">
    <property type="entry name" value="DnaJ_C"/>
    <property type="match status" value="1"/>
</dbReference>
<dbReference type="PRINTS" id="PR00625">
    <property type="entry name" value="JDOMAIN"/>
</dbReference>
<evidence type="ECO:0000313" key="9">
    <source>
        <dbReference type="Proteomes" id="UP000007879"/>
    </source>
</evidence>
<dbReference type="SUPFAM" id="SSF57938">
    <property type="entry name" value="DnaJ/Hsp40 cysteine-rich domain"/>
    <property type="match status" value="1"/>
</dbReference>
<dbReference type="HAMAP" id="MF_01152">
    <property type="entry name" value="DnaJ"/>
    <property type="match status" value="1"/>
</dbReference>
<dbReference type="FunFam" id="2.60.260.20:FF:000003">
    <property type="entry name" value="DnaJ subfamily A member 2"/>
    <property type="match status" value="1"/>
</dbReference>
<dbReference type="SUPFAM" id="SSF49493">
    <property type="entry name" value="HSP40/DnaJ peptide-binding domain"/>
    <property type="match status" value="2"/>
</dbReference>
<dbReference type="InterPro" id="IPR002939">
    <property type="entry name" value="DnaJ_C"/>
</dbReference>
<keyword evidence="3 5" id="KW-0863">Zinc-finger</keyword>
<dbReference type="InterPro" id="IPR008971">
    <property type="entry name" value="HSP40/DnaJ_pept-bd"/>
</dbReference>
<feature type="domain" description="J" evidence="6">
    <location>
        <begin position="9"/>
        <end position="73"/>
    </location>
</feature>
<dbReference type="InterPro" id="IPR001623">
    <property type="entry name" value="DnaJ_domain"/>
</dbReference>
<dbReference type="EnsemblMetazoa" id="XM_003387935.3">
    <property type="protein sequence ID" value="XP_003387983.1"/>
    <property type="gene ID" value="LOC100637511"/>
</dbReference>
<evidence type="ECO:0000256" key="1">
    <source>
        <dbReference type="ARBA" id="ARBA00022723"/>
    </source>
</evidence>
<dbReference type="PROSITE" id="PS51188">
    <property type="entry name" value="ZF_CR"/>
    <property type="match status" value="1"/>
</dbReference>
<dbReference type="KEGG" id="aqu:100637511"/>
<dbReference type="EnsemblMetazoa" id="Aqu2.1.26978_001">
    <property type="protein sequence ID" value="Aqu2.1.26978_001"/>
    <property type="gene ID" value="Aqu2.1.26978"/>
</dbReference>
<dbReference type="Pfam" id="PF00684">
    <property type="entry name" value="DnaJ_CXXCXGXG"/>
    <property type="match status" value="1"/>
</dbReference>
<dbReference type="Gene3D" id="1.10.287.110">
    <property type="entry name" value="DnaJ domain"/>
    <property type="match status" value="1"/>
</dbReference>
<sequence length="404" mass="45878">MSKSVKETKFYDLLGVEPNATESELKKAYRRSALKYHPDKNPGPENEEKFKEIAHAYEVLNDPKTRELYDKGGEEALKEGGGGGSSAMDIFDLVFGMGGRGRRNREKKTRDMIHQLHVRLEEFYNGSVRKLAIQRHIICSDCGGKGGKEGAVRTCVSCDGQGQQLSMQQIAPGFVTRQIVPCRACKGRGEIINEKDKCKTCRGEKVVNDKKILEVHIDKGMKDGDQIPFRGEAAQQPGYETGDVVIVLEEIDHELFKRKETDLYMNMTINLSEALTGFKKTIKMLDDRQIVIQTHPGEVLKHDDVKVVLNEGMPQYRNPFNKGRLIIRFNVRFPPNNFLTRDGMSKLRELLPQDSEEMITSHDDYEEVQLEDIDPEAELHRRKYMMDDHDGPMGGARTVSCQTQ</sequence>
<dbReference type="GO" id="GO:0005524">
    <property type="term" value="F:ATP binding"/>
    <property type="evidence" value="ECO:0007669"/>
    <property type="project" value="InterPro"/>
</dbReference>
<evidence type="ECO:0000256" key="5">
    <source>
        <dbReference type="PROSITE-ProRule" id="PRU00546"/>
    </source>
</evidence>
<evidence type="ECO:0000256" key="3">
    <source>
        <dbReference type="ARBA" id="ARBA00022771"/>
    </source>
</evidence>
<dbReference type="Gene3D" id="2.10.230.10">
    <property type="entry name" value="Heat shock protein DnaJ, cysteine-rich domain"/>
    <property type="match status" value="1"/>
</dbReference>
<dbReference type="FunCoup" id="A0A1X7UHM8">
    <property type="interactions" value="859"/>
</dbReference>
<dbReference type="InterPro" id="IPR018253">
    <property type="entry name" value="DnaJ_domain_CS"/>
</dbReference>
<dbReference type="CDD" id="cd06257">
    <property type="entry name" value="DnaJ"/>
    <property type="match status" value="1"/>
</dbReference>
<gene>
    <name evidence="8" type="primary">100637511</name>
</gene>
<evidence type="ECO:0000259" key="6">
    <source>
        <dbReference type="PROSITE" id="PS50076"/>
    </source>
</evidence>
<dbReference type="InParanoid" id="A0A1X7UHM8"/>
<dbReference type="InterPro" id="IPR036869">
    <property type="entry name" value="J_dom_sf"/>
</dbReference>
<evidence type="ECO:0000256" key="2">
    <source>
        <dbReference type="ARBA" id="ARBA00022737"/>
    </source>
</evidence>
<dbReference type="Gene3D" id="2.60.260.20">
    <property type="entry name" value="Urease metallochaperone UreE, N-terminal domain"/>
    <property type="match status" value="2"/>
</dbReference>
<name>A0A1X7UHM8_AMPQE</name>
<dbReference type="InterPro" id="IPR036410">
    <property type="entry name" value="HSP_DnaJ_Cys-rich_dom_sf"/>
</dbReference>
<dbReference type="SUPFAM" id="SSF46565">
    <property type="entry name" value="Chaperone J-domain"/>
    <property type="match status" value="1"/>
</dbReference>
<keyword evidence="9" id="KW-1185">Reference proteome</keyword>
<dbReference type="GO" id="GO:0006457">
    <property type="term" value="P:protein folding"/>
    <property type="evidence" value="ECO:0007669"/>
    <property type="project" value="InterPro"/>
</dbReference>
<dbReference type="FunFam" id="2.10.230.10:FF:000001">
    <property type="entry name" value="DnaJ subfamily A member 2"/>
    <property type="match status" value="1"/>
</dbReference>
<dbReference type="Proteomes" id="UP000007879">
    <property type="component" value="Unassembled WGS sequence"/>
</dbReference>
<dbReference type="GO" id="GO:0008270">
    <property type="term" value="F:zinc ion binding"/>
    <property type="evidence" value="ECO:0007669"/>
    <property type="project" value="UniProtKB-KW"/>
</dbReference>
<dbReference type="PROSITE" id="PS00636">
    <property type="entry name" value="DNAJ_1"/>
    <property type="match status" value="1"/>
</dbReference>
<dbReference type="CDD" id="cd10719">
    <property type="entry name" value="DnaJ_zf"/>
    <property type="match status" value="1"/>
</dbReference>
<keyword evidence="1 5" id="KW-0479">Metal-binding</keyword>
<reference evidence="8" key="2">
    <citation type="submission" date="2017-05" db="UniProtKB">
        <authorList>
            <consortium name="EnsemblMetazoa"/>
        </authorList>
    </citation>
    <scope>IDENTIFICATION</scope>
</reference>
<dbReference type="InterPro" id="IPR012724">
    <property type="entry name" value="DnaJ"/>
</dbReference>
<organism evidence="8">
    <name type="scientific">Amphimedon queenslandica</name>
    <name type="common">Sponge</name>
    <dbReference type="NCBI Taxonomy" id="400682"/>
    <lineage>
        <taxon>Eukaryota</taxon>
        <taxon>Metazoa</taxon>
        <taxon>Porifera</taxon>
        <taxon>Demospongiae</taxon>
        <taxon>Heteroscleromorpha</taxon>
        <taxon>Haplosclerida</taxon>
        <taxon>Niphatidae</taxon>
        <taxon>Amphimedon</taxon>
    </lineage>
</organism>
<dbReference type="GO" id="GO:0009408">
    <property type="term" value="P:response to heat"/>
    <property type="evidence" value="ECO:0007669"/>
    <property type="project" value="InterPro"/>
</dbReference>
<dbReference type="SMART" id="SM00271">
    <property type="entry name" value="DnaJ"/>
    <property type="match status" value="1"/>
</dbReference>
<protein>
    <submittedName>
        <fullName evidence="8">Uncharacterized protein</fullName>
    </submittedName>
</protein>
<evidence type="ECO:0000313" key="8">
    <source>
        <dbReference type="EnsemblMetazoa" id="Aqu2.1.26978_001"/>
    </source>
</evidence>
<keyword evidence="4 5" id="KW-0862">Zinc</keyword>
<dbReference type="InterPro" id="IPR044713">
    <property type="entry name" value="DNJA1/2-like"/>
</dbReference>
<evidence type="ECO:0000256" key="4">
    <source>
        <dbReference type="ARBA" id="ARBA00022833"/>
    </source>
</evidence>
<dbReference type="OrthoDB" id="550424at2759"/>
<dbReference type="GO" id="GO:0051082">
    <property type="term" value="F:unfolded protein binding"/>
    <property type="evidence" value="ECO:0007669"/>
    <property type="project" value="InterPro"/>
</dbReference>
<dbReference type="AlphaFoldDB" id="A0A1X7UHM8"/>
<reference evidence="9" key="1">
    <citation type="journal article" date="2010" name="Nature">
        <title>The Amphimedon queenslandica genome and the evolution of animal complexity.</title>
        <authorList>
            <person name="Srivastava M."/>
            <person name="Simakov O."/>
            <person name="Chapman J."/>
            <person name="Fahey B."/>
            <person name="Gauthier M.E."/>
            <person name="Mitros T."/>
            <person name="Richards G.S."/>
            <person name="Conaco C."/>
            <person name="Dacre M."/>
            <person name="Hellsten U."/>
            <person name="Larroux C."/>
            <person name="Putnam N.H."/>
            <person name="Stanke M."/>
            <person name="Adamska M."/>
            <person name="Darling A."/>
            <person name="Degnan S.M."/>
            <person name="Oakley T.H."/>
            <person name="Plachetzki D.C."/>
            <person name="Zhai Y."/>
            <person name="Adamski M."/>
            <person name="Calcino A."/>
            <person name="Cummins S.F."/>
            <person name="Goodstein D.M."/>
            <person name="Harris C."/>
            <person name="Jackson D.J."/>
            <person name="Leys S.P."/>
            <person name="Shu S."/>
            <person name="Woodcroft B.J."/>
            <person name="Vervoort M."/>
            <person name="Kosik K.S."/>
            <person name="Manning G."/>
            <person name="Degnan B.M."/>
            <person name="Rokhsar D.S."/>
        </authorList>
    </citation>
    <scope>NUCLEOTIDE SEQUENCE [LARGE SCALE GENOMIC DNA]</scope>
</reference>
<dbReference type="Pfam" id="PF00226">
    <property type="entry name" value="DnaJ"/>
    <property type="match status" value="1"/>
</dbReference>
<dbReference type="GO" id="GO:0030544">
    <property type="term" value="F:Hsp70 protein binding"/>
    <property type="evidence" value="ECO:0007669"/>
    <property type="project" value="InterPro"/>
</dbReference>
<evidence type="ECO:0000259" key="7">
    <source>
        <dbReference type="PROSITE" id="PS51188"/>
    </source>
</evidence>
<dbReference type="PROSITE" id="PS50076">
    <property type="entry name" value="DNAJ_2"/>
    <property type="match status" value="1"/>
</dbReference>
<dbReference type="CDD" id="cd10747">
    <property type="entry name" value="DnaJ_C"/>
    <property type="match status" value="1"/>
</dbReference>
<dbReference type="PANTHER" id="PTHR43888">
    <property type="entry name" value="DNAJ-LIKE-2, ISOFORM A-RELATED"/>
    <property type="match status" value="1"/>
</dbReference>
<feature type="domain" description="CR-type" evidence="7">
    <location>
        <begin position="126"/>
        <end position="210"/>
    </location>
</feature>